<feature type="repeat" description="WD" evidence="3">
    <location>
        <begin position="921"/>
        <end position="962"/>
    </location>
</feature>
<feature type="repeat" description="WD" evidence="3">
    <location>
        <begin position="1253"/>
        <end position="1294"/>
    </location>
</feature>
<feature type="domain" description="NACHT" evidence="4">
    <location>
        <begin position="340"/>
        <end position="561"/>
    </location>
</feature>
<dbReference type="Pfam" id="PF00400">
    <property type="entry name" value="WD40"/>
    <property type="match status" value="10"/>
</dbReference>
<dbReference type="InterPro" id="IPR020472">
    <property type="entry name" value="WD40_PAC1"/>
</dbReference>
<reference evidence="5 6" key="1">
    <citation type="submission" date="2015-01" db="EMBL/GenBank/DDBJ databases">
        <title>The Genome Sequence of Cladophialophora immunda CBS83496.</title>
        <authorList>
            <consortium name="The Broad Institute Genomics Platform"/>
            <person name="Cuomo C."/>
            <person name="de Hoog S."/>
            <person name="Gorbushina A."/>
            <person name="Stielow B."/>
            <person name="Teixiera M."/>
            <person name="Abouelleil A."/>
            <person name="Chapman S.B."/>
            <person name="Priest M."/>
            <person name="Young S.K."/>
            <person name="Wortman J."/>
            <person name="Nusbaum C."/>
            <person name="Birren B."/>
        </authorList>
    </citation>
    <scope>NUCLEOTIDE SEQUENCE [LARGE SCALE GENOMIC DNA]</scope>
    <source>
        <strain evidence="5 6">CBS 83496</strain>
    </source>
</reference>
<keyword evidence="1 3" id="KW-0853">WD repeat</keyword>
<feature type="repeat" description="WD" evidence="3">
    <location>
        <begin position="1339"/>
        <end position="1379"/>
    </location>
</feature>
<dbReference type="Pfam" id="PF06985">
    <property type="entry name" value="HET"/>
    <property type="match status" value="1"/>
</dbReference>
<dbReference type="InterPro" id="IPR027417">
    <property type="entry name" value="P-loop_NTPase"/>
</dbReference>
<dbReference type="Gene3D" id="2.130.10.10">
    <property type="entry name" value="YVTN repeat-like/Quinoprotein amine dehydrogenase"/>
    <property type="match status" value="4"/>
</dbReference>
<dbReference type="InterPro" id="IPR015943">
    <property type="entry name" value="WD40/YVTN_repeat-like_dom_sf"/>
</dbReference>
<dbReference type="InterPro" id="IPR007111">
    <property type="entry name" value="NACHT_NTPase"/>
</dbReference>
<dbReference type="InterPro" id="IPR019775">
    <property type="entry name" value="WD40_repeat_CS"/>
</dbReference>
<dbReference type="SUPFAM" id="SSF52540">
    <property type="entry name" value="P-loop containing nucleoside triphosphate hydrolases"/>
    <property type="match status" value="1"/>
</dbReference>
<evidence type="ECO:0000256" key="1">
    <source>
        <dbReference type="ARBA" id="ARBA00022574"/>
    </source>
</evidence>
<sequence length="1544" mass="172873">MRLLQCSETGEFSFKNFGDGDQIPPYAILSHTWGLDTEEVTFEEMESGTGKDKLGYEKIRFCGEQARQDDLQYFWIDTCCIDKKNAAELQHAINSMFRWYRDAEHCYVYLADVSISLSSSNDKAPYTTWAWEWTSWQGMLLVWVLWGWILGLPWLLGRGSVGTKEKHNLPPVESQLRKSKWFTRGWTLQELLAPRSVKFFSKEGKYLGDKSSRERLIHEITAIPELALQGTRLSQFSVNDRFSWSNPRQTKLEEDKAYSLLGIFGVNIHLRYGEGMTNAFERLQQEIENQATCIQHLRLTDPRDDKKRIEASKGGLLEDSYRWILENPEFNQWRSAQLGSLLWIKGHPGKGKTMLLCGAINELDKSIAKMALLSYFFCQATDPRINNAVAVLRGLLYMLVDQQPSLVSHLQEKHVHAGKALFEDPNAWIALSTIFANILQDKSLHSTYLIVDALDECMTDLPKLLEFVVQMSSVSSRVKWIVSSRNWPSIERYLNTTTQGLSLSLELNEQSVSAAVASYIQFKVDQLALRLEYDNITQDYVQQYLLSNAKGTFLWVALVCQKLSESSAWEAQKRVEAFPPGLNEFYGRMLEEIKTSEHAERSKQILAVISAVYRDITLDELASFVDLSDGIPGGDKALSEIIARCGSFLTLRERTITFVHQSAKDFLVQDAKNEIFPAGIQRVHHAIFSRSLQVMSQQLRRDIYGLKAPGFPIDKVKRPSPDPLSSQRYSCVYWIDHLLDCDPSENAKNDLRTGASVDKFIKGYYLYWLEALSLCRGLPERIPAISKLETLLKANAATSALLDVVRDARRFIMSHKQAIELFPLQVYVSALAFSPEHSLIRGVFEHEEPKWITATPHMREWSACLQTLECSDVVNLVAISPDSTWIASALLGNSRDRRKPIMMIRMVEIWDVKSGTRLRTLEGDYGEINSMVFSHDSARLASASKRGTIKVWDVTKGTCLHIYEHLESVSSVVFSPDSAQLFSGSDKTIKKWDTISGECLETLWEADECYLLAFSTDLTRVATSAGSETLKILNLSSGICLQEQKVSILLKTAVFSHDSMRLAILYTDDTFKVWNLRSDACLQTLEGHNDPVESVAFSLDSTRLASVSHDRTVKIWDTTSGVCLKTLSGHSNWVMSVALSPDSTWLASGSWDGTVKIWDIDSNLSQQTFQGHYSGVYSLILSPDSTMLASVSTDRTVKIWDTSSGVCLQTLKGHRARVESVAFSFDSTQLASASRDKTAKIWETRSGARLHTLEGHSFWVLSVAFSSNSTQLASASYDKTVKIWDTSSGICLRTLIGATGSDGVLSVAFSPNSTLLSSKTIDGTLKIWDTGNGVCLQTFKVHGGGLCSVAFSHDLQLALASEDHTVKIWDLRSGACLHTLEGHGTSVSSMAFSHDSTRLASASYDKTVKIWDLSSGVCLQTLDIGRPLRHISFEATGVHLNTNIGTLILKPTLTCTDPIATKLQKPQWQGWGLSPDNVWITYDSESRIRLPPEYRPSHSVMISATRIGTAVGSGAVLIYRFSGERGEELLDKPGSHTSYGVIQR</sequence>
<evidence type="ECO:0000259" key="4">
    <source>
        <dbReference type="PROSITE" id="PS50837"/>
    </source>
</evidence>
<gene>
    <name evidence="5" type="ORF">PV07_00890</name>
</gene>
<proteinExistence type="predicted"/>
<evidence type="ECO:0000313" key="5">
    <source>
        <dbReference type="EMBL" id="KIW34091.1"/>
    </source>
</evidence>
<evidence type="ECO:0000256" key="3">
    <source>
        <dbReference type="PROSITE-ProRule" id="PRU00221"/>
    </source>
</evidence>
<evidence type="ECO:0000313" key="6">
    <source>
        <dbReference type="Proteomes" id="UP000054466"/>
    </source>
</evidence>
<dbReference type="PROSITE" id="PS50082">
    <property type="entry name" value="WD_REPEATS_2"/>
    <property type="match status" value="10"/>
</dbReference>
<protein>
    <recommendedName>
        <fullName evidence="4">NACHT domain-containing protein</fullName>
    </recommendedName>
</protein>
<dbReference type="SUPFAM" id="SSF50952">
    <property type="entry name" value="Soluble quinoprotein glucose dehydrogenase"/>
    <property type="match status" value="1"/>
</dbReference>
<dbReference type="PROSITE" id="PS00678">
    <property type="entry name" value="WD_REPEATS_1"/>
    <property type="match status" value="7"/>
</dbReference>
<name>A0A0D2A119_9EURO</name>
<dbReference type="SUPFAM" id="SSF50978">
    <property type="entry name" value="WD40 repeat-like"/>
    <property type="match status" value="2"/>
</dbReference>
<keyword evidence="2" id="KW-0677">Repeat</keyword>
<dbReference type="STRING" id="569365.A0A0D2A119"/>
<dbReference type="FunFam" id="2.130.10.10:FF:000228">
    <property type="entry name" value="COMPASS-like H3K4 histone methylase component WDR5A"/>
    <property type="match status" value="1"/>
</dbReference>
<keyword evidence="6" id="KW-1185">Reference proteome</keyword>
<feature type="repeat" description="WD" evidence="3">
    <location>
        <begin position="1169"/>
        <end position="1210"/>
    </location>
</feature>
<feature type="repeat" description="WD" evidence="3">
    <location>
        <begin position="962"/>
        <end position="1002"/>
    </location>
</feature>
<dbReference type="InterPro" id="IPR036322">
    <property type="entry name" value="WD40_repeat_dom_sf"/>
</dbReference>
<feature type="repeat" description="WD" evidence="3">
    <location>
        <begin position="1380"/>
        <end position="1421"/>
    </location>
</feature>
<dbReference type="PANTHER" id="PTHR14604">
    <property type="entry name" value="WD40 REPEAT PF20"/>
    <property type="match status" value="1"/>
</dbReference>
<feature type="repeat" description="WD" evidence="3">
    <location>
        <begin position="1304"/>
        <end position="1338"/>
    </location>
</feature>
<dbReference type="CDD" id="cd00200">
    <property type="entry name" value="WD40"/>
    <property type="match status" value="2"/>
</dbReference>
<dbReference type="FunFam" id="3.40.50.300:FF:001638">
    <property type="entry name" value="NACHT and WD40 domain protein"/>
    <property type="match status" value="1"/>
</dbReference>
<feature type="repeat" description="WD" evidence="3">
    <location>
        <begin position="1211"/>
        <end position="1252"/>
    </location>
</feature>
<feature type="repeat" description="WD" evidence="3">
    <location>
        <begin position="1127"/>
        <end position="1168"/>
    </location>
</feature>
<dbReference type="EMBL" id="KN847040">
    <property type="protein sequence ID" value="KIW34091.1"/>
    <property type="molecule type" value="Genomic_DNA"/>
</dbReference>
<dbReference type="InterPro" id="IPR010730">
    <property type="entry name" value="HET"/>
</dbReference>
<organism evidence="5 6">
    <name type="scientific">Cladophialophora immunda</name>
    <dbReference type="NCBI Taxonomy" id="569365"/>
    <lineage>
        <taxon>Eukaryota</taxon>
        <taxon>Fungi</taxon>
        <taxon>Dikarya</taxon>
        <taxon>Ascomycota</taxon>
        <taxon>Pezizomycotina</taxon>
        <taxon>Eurotiomycetes</taxon>
        <taxon>Chaetothyriomycetidae</taxon>
        <taxon>Chaetothyriales</taxon>
        <taxon>Herpotrichiellaceae</taxon>
        <taxon>Cladophialophora</taxon>
    </lineage>
</organism>
<accession>A0A0D2A119</accession>
<dbReference type="OrthoDB" id="4158009at2759"/>
<dbReference type="InterPro" id="IPR050995">
    <property type="entry name" value="WD-F-box_domain-protein"/>
</dbReference>
<dbReference type="Gene3D" id="3.40.50.300">
    <property type="entry name" value="P-loop containing nucleotide triphosphate hydrolases"/>
    <property type="match status" value="1"/>
</dbReference>
<dbReference type="GeneID" id="27340084"/>
<dbReference type="InterPro" id="IPR011041">
    <property type="entry name" value="Quinoprot_gluc/sorb_DH_b-prop"/>
</dbReference>
<dbReference type="PROSITE" id="PS50294">
    <property type="entry name" value="WD_REPEATS_REGION"/>
    <property type="match status" value="9"/>
</dbReference>
<dbReference type="Pfam" id="PF24883">
    <property type="entry name" value="NPHP3_N"/>
    <property type="match status" value="1"/>
</dbReference>
<dbReference type="SMART" id="SM00320">
    <property type="entry name" value="WD40"/>
    <property type="match status" value="12"/>
</dbReference>
<dbReference type="InterPro" id="IPR001680">
    <property type="entry name" value="WD40_rpt"/>
</dbReference>
<dbReference type="RefSeq" id="XP_016254307.1">
    <property type="nucleotide sequence ID" value="XM_016387379.1"/>
</dbReference>
<dbReference type="PRINTS" id="PR00320">
    <property type="entry name" value="GPROTEINBRPT"/>
</dbReference>
<dbReference type="VEuPathDB" id="FungiDB:PV07_00890"/>
<dbReference type="PANTHER" id="PTHR14604:SF4">
    <property type="entry name" value="F-BOX DOMAIN-CONTAINING PROTEIN"/>
    <property type="match status" value="1"/>
</dbReference>
<dbReference type="Proteomes" id="UP000054466">
    <property type="component" value="Unassembled WGS sequence"/>
</dbReference>
<dbReference type="HOGENOM" id="CLU_000288_6_16_1"/>
<evidence type="ECO:0000256" key="2">
    <source>
        <dbReference type="ARBA" id="ARBA00022737"/>
    </source>
</evidence>
<dbReference type="PROSITE" id="PS50837">
    <property type="entry name" value="NACHT"/>
    <property type="match status" value="1"/>
</dbReference>
<dbReference type="GO" id="GO:0035097">
    <property type="term" value="C:histone methyltransferase complex"/>
    <property type="evidence" value="ECO:0007669"/>
    <property type="project" value="UniProtKB-ARBA"/>
</dbReference>
<dbReference type="InterPro" id="IPR056884">
    <property type="entry name" value="NPHP3-like_N"/>
</dbReference>
<feature type="repeat" description="WD" evidence="3">
    <location>
        <begin position="1085"/>
        <end position="1126"/>
    </location>
</feature>